<name>A0ABP1ELR6_9FLAO</name>
<organism evidence="1 2">
    <name type="scientific">Tenacibaculum dicentrarchi</name>
    <dbReference type="NCBI Taxonomy" id="669041"/>
    <lineage>
        <taxon>Bacteria</taxon>
        <taxon>Pseudomonadati</taxon>
        <taxon>Bacteroidota</taxon>
        <taxon>Flavobacteriia</taxon>
        <taxon>Flavobacteriales</taxon>
        <taxon>Flavobacteriaceae</taxon>
        <taxon>Tenacibaculum</taxon>
    </lineage>
</organism>
<accession>A0ABP1ELR6</accession>
<evidence type="ECO:0000313" key="1">
    <source>
        <dbReference type="EMBL" id="CAL2085295.1"/>
    </source>
</evidence>
<proteinExistence type="predicted"/>
<keyword evidence="2" id="KW-1185">Reference proteome</keyword>
<dbReference type="EMBL" id="OZ038524">
    <property type="protein sequence ID" value="CAL2085295.1"/>
    <property type="molecule type" value="Genomic_DNA"/>
</dbReference>
<dbReference type="Proteomes" id="UP001497514">
    <property type="component" value="Chromosome"/>
</dbReference>
<evidence type="ECO:0000313" key="2">
    <source>
        <dbReference type="Proteomes" id="UP001497514"/>
    </source>
</evidence>
<dbReference type="RefSeq" id="WP_101902959.1">
    <property type="nucleotide sequence ID" value="NZ_JBFKZU010000002.1"/>
</dbReference>
<sequence>MESVFRYYEFSDFIKDVSAAFSGNEICYAILNEQHFLIFEKDKEIYNLYVSKYNKKNEIGVKPPEILEILVEGYDKAIPAHRVFLRKYLY</sequence>
<protein>
    <submittedName>
        <fullName evidence="1">Uncharacterized protein</fullName>
    </submittedName>
</protein>
<dbReference type="GeneID" id="65209978"/>
<gene>
    <name evidence="1" type="ORF">TD3509T_1862</name>
</gene>
<reference evidence="1 2" key="1">
    <citation type="submission" date="2024-05" db="EMBL/GenBank/DDBJ databases">
        <authorList>
            <person name="Duchaud E."/>
        </authorList>
    </citation>
    <scope>NUCLEOTIDE SEQUENCE [LARGE SCALE GENOMIC DNA]</scope>
    <source>
        <strain evidence="1">Ena-SAMPLE-TAB-13-05-2024-13:56:06:370-140309</strain>
    </source>
</reference>